<evidence type="ECO:0000259" key="9">
    <source>
        <dbReference type="PROSITE" id="PS50011"/>
    </source>
</evidence>
<proteinExistence type="inferred from homology"/>
<dbReference type="InterPro" id="IPR050629">
    <property type="entry name" value="STE20/SPS1-PAK"/>
</dbReference>
<evidence type="ECO:0000256" key="8">
    <source>
        <dbReference type="SAM" id="MobiDB-lite"/>
    </source>
</evidence>
<dbReference type="Gene3D" id="1.10.510.10">
    <property type="entry name" value="Transferase(Phosphotransferase) domain 1"/>
    <property type="match status" value="1"/>
</dbReference>
<dbReference type="EMBL" id="QCYY01000688">
    <property type="protein sequence ID" value="ROT83397.1"/>
    <property type="molecule type" value="Genomic_DNA"/>
</dbReference>
<evidence type="ECO:0000313" key="11">
    <source>
        <dbReference type="EMBL" id="ROT83397.1"/>
    </source>
</evidence>
<feature type="compositionally biased region" description="Basic residues" evidence="8">
    <location>
        <begin position="305"/>
        <end position="315"/>
    </location>
</feature>
<feature type="compositionally biased region" description="Low complexity" evidence="8">
    <location>
        <begin position="254"/>
        <end position="271"/>
    </location>
</feature>
<dbReference type="SMART" id="SM00036">
    <property type="entry name" value="CNH"/>
    <property type="match status" value="1"/>
</dbReference>
<comment type="caution">
    <text evidence="11">The sequence shown here is derived from an EMBL/GenBank/DDBJ whole genome shotgun (WGS) entry which is preliminary data.</text>
</comment>
<comment type="cofactor">
    <cofactor evidence="1">
        <name>Mg(2+)</name>
        <dbReference type="ChEBI" id="CHEBI:18420"/>
    </cofactor>
</comment>
<sequence length="643" mass="72567">MMKDCRHPNIVAYFGSYLRRDKLWICMEFCGGGSLQDIYHITGPLQERQIGYMCRETLRGLEYLHRMGKMHRDIKGANILLTENGDVKLADFGVSAQITATISKRKSFIGTPYWMAPELSLTKNPKRRPTADKLLLHPFVAADLPKWLAVELLQKAHNPQHSFPPELEEGDVSLDNHDVASMLMESDPDNDVKTKATLPVGMDDTSLTEASQALDKANHNSRYSQSSSPGRERGHARRHSSADAHQEEGEELTDQTATLTLTSATARQRAQSDSQHDRRRDGSKENGQAGSGGEEDGSGTPPVPPRRKDKRRHNTPPRPQSNGLPPTPKVHMGACFSKVFNGCPLHIHCTASWIHPDTRDQHILIGAEEGIYTLNLNELHEAAMEQLLPTRTTWMFVIKDVLMSISEKFLPRKYAITTKVPDTKGTLRCCVGRNPYNGYKYLCGATSSSLYLMQWYDPLNKFMLLKQSECYLPHPLRVFEMVITPDLEYPLMCVDVNRSYGSEDILRHNLINLNTGTTWTPEDDEDMDGMATVVPRHNLNVKNVTQIEKDAILVCFENVVRVVNLQGKIKERKKQTSELKFDFNIDSIVCLTDSVLAFHEHGMQGRSFKNGEITQEIIDNSRLFSPNYSQPFLQGPRAGWRPG</sequence>
<dbReference type="Pfam" id="PF00780">
    <property type="entry name" value="CNH"/>
    <property type="match status" value="1"/>
</dbReference>
<dbReference type="PANTHER" id="PTHR48012">
    <property type="entry name" value="STERILE20-LIKE KINASE, ISOFORM B-RELATED"/>
    <property type="match status" value="1"/>
</dbReference>
<dbReference type="PANTHER" id="PTHR48012:SF18">
    <property type="entry name" value="HAPPYHOUR, ISOFORM A"/>
    <property type="match status" value="1"/>
</dbReference>
<dbReference type="InterPro" id="IPR000719">
    <property type="entry name" value="Prot_kinase_dom"/>
</dbReference>
<feature type="domain" description="CNH" evidence="10">
    <location>
        <begin position="344"/>
        <end position="632"/>
    </location>
</feature>
<keyword evidence="3" id="KW-0597">Phosphoprotein</keyword>
<evidence type="ECO:0000259" key="10">
    <source>
        <dbReference type="PROSITE" id="PS50219"/>
    </source>
</evidence>
<dbReference type="GO" id="GO:0005524">
    <property type="term" value="F:ATP binding"/>
    <property type="evidence" value="ECO:0007669"/>
    <property type="project" value="UniProtKB-KW"/>
</dbReference>
<reference evidence="11 12" key="1">
    <citation type="submission" date="2018-04" db="EMBL/GenBank/DDBJ databases">
        <authorList>
            <person name="Zhang X."/>
            <person name="Yuan J."/>
            <person name="Li F."/>
            <person name="Xiang J."/>
        </authorList>
    </citation>
    <scope>NUCLEOTIDE SEQUENCE [LARGE SCALE GENOMIC DNA]</scope>
    <source>
        <tissue evidence="11">Muscle</tissue>
    </source>
</reference>
<protein>
    <recommendedName>
        <fullName evidence="13">Non-specific serine/threonine protein kinase</fullName>
    </recommendedName>
</protein>
<accession>A0A423U3W9</accession>
<dbReference type="SUPFAM" id="SSF56112">
    <property type="entry name" value="Protein kinase-like (PK-like)"/>
    <property type="match status" value="1"/>
</dbReference>
<dbReference type="STRING" id="6689.A0A423U3W9"/>
<dbReference type="GO" id="GO:0008349">
    <property type="term" value="F:MAP kinase kinase kinase kinase activity"/>
    <property type="evidence" value="ECO:0007669"/>
    <property type="project" value="InterPro"/>
</dbReference>
<feature type="compositionally biased region" description="Basic and acidic residues" evidence="8">
    <location>
        <begin position="274"/>
        <end position="284"/>
    </location>
</feature>
<keyword evidence="6" id="KW-0067">ATP-binding</keyword>
<feature type="compositionally biased region" description="Polar residues" evidence="8">
    <location>
        <begin position="220"/>
        <end position="229"/>
    </location>
</feature>
<keyword evidence="5" id="KW-0547">Nucleotide-binding</keyword>
<keyword evidence="4" id="KW-0808">Transferase</keyword>
<dbReference type="InterPro" id="IPR021160">
    <property type="entry name" value="MAPKKKK"/>
</dbReference>
<evidence type="ECO:0000256" key="2">
    <source>
        <dbReference type="ARBA" id="ARBA00008874"/>
    </source>
</evidence>
<dbReference type="OrthoDB" id="8693905at2759"/>
<dbReference type="PIRSF" id="PIRSF038172">
    <property type="entry name" value="MAPKKKK"/>
    <property type="match status" value="1"/>
</dbReference>
<evidence type="ECO:0000256" key="5">
    <source>
        <dbReference type="ARBA" id="ARBA00022741"/>
    </source>
</evidence>
<dbReference type="AlphaFoldDB" id="A0A423U3W9"/>
<evidence type="ECO:0000313" key="12">
    <source>
        <dbReference type="Proteomes" id="UP000283509"/>
    </source>
</evidence>
<feature type="region of interest" description="Disordered" evidence="8">
    <location>
        <begin position="184"/>
        <end position="329"/>
    </location>
</feature>
<evidence type="ECO:0008006" key="13">
    <source>
        <dbReference type="Google" id="ProtNLM"/>
    </source>
</evidence>
<comment type="similarity">
    <text evidence="2">Belongs to the protein kinase superfamily. STE Ser/Thr protein kinase family. STE20 subfamily.</text>
</comment>
<dbReference type="Proteomes" id="UP000283509">
    <property type="component" value="Unassembled WGS sequence"/>
</dbReference>
<dbReference type="GO" id="GO:0005737">
    <property type="term" value="C:cytoplasm"/>
    <property type="evidence" value="ECO:0007669"/>
    <property type="project" value="TreeGrafter"/>
</dbReference>
<organism evidence="11 12">
    <name type="scientific">Penaeus vannamei</name>
    <name type="common">Whiteleg shrimp</name>
    <name type="synonym">Litopenaeus vannamei</name>
    <dbReference type="NCBI Taxonomy" id="6689"/>
    <lineage>
        <taxon>Eukaryota</taxon>
        <taxon>Metazoa</taxon>
        <taxon>Ecdysozoa</taxon>
        <taxon>Arthropoda</taxon>
        <taxon>Crustacea</taxon>
        <taxon>Multicrustacea</taxon>
        <taxon>Malacostraca</taxon>
        <taxon>Eumalacostraca</taxon>
        <taxon>Eucarida</taxon>
        <taxon>Decapoda</taxon>
        <taxon>Dendrobranchiata</taxon>
        <taxon>Penaeoidea</taxon>
        <taxon>Penaeidae</taxon>
        <taxon>Penaeus</taxon>
    </lineage>
</organism>
<gene>
    <name evidence="11" type="ORF">C7M84_023402</name>
</gene>
<evidence type="ECO:0000256" key="7">
    <source>
        <dbReference type="PIRSR" id="PIRSR038172-1"/>
    </source>
</evidence>
<evidence type="ECO:0000256" key="6">
    <source>
        <dbReference type="ARBA" id="ARBA00022840"/>
    </source>
</evidence>
<evidence type="ECO:0000256" key="1">
    <source>
        <dbReference type="ARBA" id="ARBA00001946"/>
    </source>
</evidence>
<evidence type="ECO:0000256" key="3">
    <source>
        <dbReference type="ARBA" id="ARBA00022553"/>
    </source>
</evidence>
<feature type="domain" description="Protein kinase" evidence="9">
    <location>
        <begin position="1"/>
        <end position="207"/>
    </location>
</feature>
<dbReference type="PROSITE" id="PS50219">
    <property type="entry name" value="CNH"/>
    <property type="match status" value="1"/>
</dbReference>
<dbReference type="PROSITE" id="PS50011">
    <property type="entry name" value="PROTEIN_KINASE_DOM"/>
    <property type="match status" value="1"/>
</dbReference>
<evidence type="ECO:0000256" key="4">
    <source>
        <dbReference type="ARBA" id="ARBA00022679"/>
    </source>
</evidence>
<dbReference type="InterPro" id="IPR001180">
    <property type="entry name" value="CNH_dom"/>
</dbReference>
<name>A0A423U3W9_PENVA</name>
<dbReference type="SMART" id="SM00220">
    <property type="entry name" value="S_TKc"/>
    <property type="match status" value="1"/>
</dbReference>
<reference evidence="11 12" key="2">
    <citation type="submission" date="2019-01" db="EMBL/GenBank/DDBJ databases">
        <title>The decoding of complex shrimp genome reveals the adaptation for benthos swimmer, frequently molting mechanism and breeding impact on genome.</title>
        <authorList>
            <person name="Sun Y."/>
            <person name="Gao Y."/>
            <person name="Yu Y."/>
        </authorList>
    </citation>
    <scope>NUCLEOTIDE SEQUENCE [LARGE SCALE GENOMIC DNA]</scope>
    <source>
        <tissue evidence="11">Muscle</tissue>
    </source>
</reference>
<dbReference type="Pfam" id="PF00069">
    <property type="entry name" value="Pkinase"/>
    <property type="match status" value="1"/>
</dbReference>
<dbReference type="InterPro" id="IPR011009">
    <property type="entry name" value="Kinase-like_dom_sf"/>
</dbReference>
<keyword evidence="12" id="KW-1185">Reference proteome</keyword>
<feature type="active site" description="Proton acceptor" evidence="7">
    <location>
        <position position="73"/>
    </location>
</feature>